<dbReference type="RefSeq" id="XP_005849402.1">
    <property type="nucleotide sequence ID" value="XM_005849340.1"/>
</dbReference>
<feature type="region of interest" description="Disordered" evidence="10">
    <location>
        <begin position="1"/>
        <end position="58"/>
    </location>
</feature>
<gene>
    <name evidence="11" type="ORF">CHLNCDRAFT_143906</name>
</gene>
<keyword evidence="4" id="KW-0677">Repeat</keyword>
<dbReference type="SMART" id="SM00248">
    <property type="entry name" value="ANK"/>
    <property type="match status" value="3"/>
</dbReference>
<evidence type="ECO:0000256" key="3">
    <source>
        <dbReference type="ARBA" id="ARBA00022553"/>
    </source>
</evidence>
<dbReference type="STRING" id="554065.E1ZAQ0"/>
<feature type="compositionally biased region" description="Basic residues" evidence="10">
    <location>
        <begin position="1"/>
        <end position="24"/>
    </location>
</feature>
<reference evidence="11 12" key="1">
    <citation type="journal article" date="2010" name="Plant Cell">
        <title>The Chlorella variabilis NC64A genome reveals adaptation to photosymbiosis, coevolution with viruses, and cryptic sex.</title>
        <authorList>
            <person name="Blanc G."/>
            <person name="Duncan G."/>
            <person name="Agarkova I."/>
            <person name="Borodovsky M."/>
            <person name="Gurnon J."/>
            <person name="Kuo A."/>
            <person name="Lindquist E."/>
            <person name="Lucas S."/>
            <person name="Pangilinan J."/>
            <person name="Polle J."/>
            <person name="Salamov A."/>
            <person name="Terry A."/>
            <person name="Yamada T."/>
            <person name="Dunigan D.D."/>
            <person name="Grigoriev I.V."/>
            <person name="Claverie J.M."/>
            <person name="Van Etten J.L."/>
        </authorList>
    </citation>
    <scope>NUCLEOTIDE SEQUENCE [LARGE SCALE GENOMIC DNA]</scope>
    <source>
        <strain evidence="11 12">NC64A</strain>
    </source>
</reference>
<evidence type="ECO:0000256" key="4">
    <source>
        <dbReference type="ARBA" id="ARBA00022737"/>
    </source>
</evidence>
<evidence type="ECO:0000313" key="12">
    <source>
        <dbReference type="Proteomes" id="UP000008141"/>
    </source>
</evidence>
<name>E1ZAQ0_CHLVA</name>
<dbReference type="EMBL" id="GL433840">
    <property type="protein sequence ID" value="EFN57300.1"/>
    <property type="molecule type" value="Genomic_DNA"/>
</dbReference>
<evidence type="ECO:0000256" key="10">
    <source>
        <dbReference type="SAM" id="MobiDB-lite"/>
    </source>
</evidence>
<dbReference type="InParanoid" id="E1ZAQ0"/>
<dbReference type="eggNOG" id="ENOG502QTMZ">
    <property type="taxonomic scope" value="Eukaryota"/>
</dbReference>
<dbReference type="InterPro" id="IPR038753">
    <property type="entry name" value="NFKBIL1"/>
</dbReference>
<evidence type="ECO:0000256" key="9">
    <source>
        <dbReference type="PROSITE-ProRule" id="PRU00023"/>
    </source>
</evidence>
<dbReference type="PROSITE" id="PS50088">
    <property type="entry name" value="ANK_REPEAT"/>
    <property type="match status" value="2"/>
</dbReference>
<evidence type="ECO:0000256" key="5">
    <source>
        <dbReference type="ARBA" id="ARBA00023043"/>
    </source>
</evidence>
<dbReference type="PROSITE" id="PS50297">
    <property type="entry name" value="ANK_REP_REGION"/>
    <property type="match status" value="2"/>
</dbReference>
<feature type="region of interest" description="Disordered" evidence="10">
    <location>
        <begin position="164"/>
        <end position="198"/>
    </location>
</feature>
<protein>
    <recommendedName>
        <fullName evidence="2">NF-kappa-B inhibitor-like protein 1</fullName>
    </recommendedName>
    <alternativeName>
        <fullName evidence="7">Inhibitor of kappa B-like protein</fullName>
    </alternativeName>
    <alternativeName>
        <fullName evidence="8">Nuclear factor of kappa light polypeptide gene enhancer in B-cells inhibitor-like 1</fullName>
    </alternativeName>
</protein>
<proteinExistence type="predicted"/>
<evidence type="ECO:0000313" key="11">
    <source>
        <dbReference type="EMBL" id="EFN57300.1"/>
    </source>
</evidence>
<dbReference type="GeneID" id="17356429"/>
<dbReference type="PANTHER" id="PTHR15263">
    <property type="entry name" value="I-KAPPA-B-LIKE PROTEIN IKBL"/>
    <property type="match status" value="1"/>
</dbReference>
<dbReference type="OrthoDB" id="544997at2759"/>
<evidence type="ECO:0000256" key="1">
    <source>
        <dbReference type="ARBA" id="ARBA00004123"/>
    </source>
</evidence>
<dbReference type="Gene3D" id="1.25.40.20">
    <property type="entry name" value="Ankyrin repeat-containing domain"/>
    <property type="match status" value="1"/>
</dbReference>
<keyword evidence="12" id="KW-1185">Reference proteome</keyword>
<dbReference type="AlphaFoldDB" id="E1ZAQ0"/>
<dbReference type="Proteomes" id="UP000008141">
    <property type="component" value="Unassembled WGS sequence"/>
</dbReference>
<keyword evidence="6" id="KW-0539">Nucleus</keyword>
<keyword evidence="5 9" id="KW-0040">ANK repeat</keyword>
<dbReference type="Pfam" id="PF12796">
    <property type="entry name" value="Ank_2"/>
    <property type="match status" value="1"/>
</dbReference>
<sequence>MAKDKRKRSKSGSRRREKKPKKRRRADESKKRRRRSPSSSSDGSGGSGPPPPSPQHLLVAAAVGDRQRCRELVQQGADVAYADAEGTTALHEACRHGHLPTVRLLLRRGADAGAVDMRGDTPAHLAARHAHLDLLPALLEADRPPEIEAVNARGESVQELAARAMDKQDSYRREVQERQVERQGEAQQQRSPSLGPSDWEWQQRLAGELSGGEVEEEWGAFGGGDWHADEYETAEEYAQRIWAEMQAHRRAEEEKMRAAFSKRRRKEEAVREAYRAQAEAESRRILEEQRGQDAAWRAAVAEGQAGAKRASYEARWQFFSSKHPEAVVGYGDVPWILAAEGAPQEELQRVVLYGTSGTEEQRRRLRTELIRWHPDKFVSKFGRRLAPADRERVLARVNAVSQQLTAMNAAVQQARQ</sequence>
<feature type="compositionally biased region" description="Basic and acidic residues" evidence="10">
    <location>
        <begin position="164"/>
        <end position="184"/>
    </location>
</feature>
<keyword evidence="3" id="KW-0597">Phosphoprotein</keyword>
<accession>E1ZAQ0</accession>
<dbReference type="InterPro" id="IPR002110">
    <property type="entry name" value="Ankyrin_rpt"/>
</dbReference>
<organism evidence="12">
    <name type="scientific">Chlorella variabilis</name>
    <name type="common">Green alga</name>
    <dbReference type="NCBI Taxonomy" id="554065"/>
    <lineage>
        <taxon>Eukaryota</taxon>
        <taxon>Viridiplantae</taxon>
        <taxon>Chlorophyta</taxon>
        <taxon>core chlorophytes</taxon>
        <taxon>Trebouxiophyceae</taxon>
        <taxon>Chlorellales</taxon>
        <taxon>Chlorellaceae</taxon>
        <taxon>Chlorella clade</taxon>
        <taxon>Chlorella</taxon>
    </lineage>
</organism>
<dbReference type="PANTHER" id="PTHR15263:SF1">
    <property type="entry name" value="NF-KAPPA-B INHIBITOR-LIKE PROTEIN 1"/>
    <property type="match status" value="1"/>
</dbReference>
<evidence type="ECO:0000256" key="7">
    <source>
        <dbReference type="ARBA" id="ARBA00030621"/>
    </source>
</evidence>
<dbReference type="SUPFAM" id="SSF48403">
    <property type="entry name" value="Ankyrin repeat"/>
    <property type="match status" value="1"/>
</dbReference>
<dbReference type="OMA" id="DEFCETF"/>
<evidence type="ECO:0000256" key="8">
    <source>
        <dbReference type="ARBA" id="ARBA00030802"/>
    </source>
</evidence>
<comment type="subcellular location">
    <subcellularLocation>
        <location evidence="1">Nucleus</location>
    </subcellularLocation>
</comment>
<evidence type="ECO:0000256" key="6">
    <source>
        <dbReference type="ARBA" id="ARBA00023242"/>
    </source>
</evidence>
<dbReference type="KEGG" id="cvr:CHLNCDRAFT_143906"/>
<evidence type="ECO:0000256" key="2">
    <source>
        <dbReference type="ARBA" id="ARBA00014259"/>
    </source>
</evidence>
<dbReference type="GO" id="GO:0043124">
    <property type="term" value="P:negative regulation of canonical NF-kappaB signal transduction"/>
    <property type="evidence" value="ECO:0007669"/>
    <property type="project" value="InterPro"/>
</dbReference>
<feature type="repeat" description="ANK" evidence="9">
    <location>
        <begin position="85"/>
        <end position="117"/>
    </location>
</feature>
<dbReference type="InterPro" id="IPR036770">
    <property type="entry name" value="Ankyrin_rpt-contain_sf"/>
</dbReference>
<feature type="repeat" description="ANK" evidence="9">
    <location>
        <begin position="118"/>
        <end position="140"/>
    </location>
</feature>
<dbReference type="GO" id="GO:0005634">
    <property type="term" value="C:nucleus"/>
    <property type="evidence" value="ECO:0007669"/>
    <property type="project" value="UniProtKB-SubCell"/>
</dbReference>